<dbReference type="Pfam" id="PF12895">
    <property type="entry name" value="ANAPC3"/>
    <property type="match status" value="1"/>
</dbReference>
<dbReference type="GO" id="GO:0016020">
    <property type="term" value="C:membrane"/>
    <property type="evidence" value="ECO:0007669"/>
    <property type="project" value="TreeGrafter"/>
</dbReference>
<reference evidence="4" key="2">
    <citation type="submission" date="2016-02" db="EMBL/GenBank/DDBJ databases">
        <title>Genome sequence of Clostridium beijerinckii strain 59B.</title>
        <authorList>
            <person name="Little G.T."/>
            <person name="Minton N.P."/>
        </authorList>
    </citation>
    <scope>NUCLEOTIDE SEQUENCE</scope>
    <source>
        <strain evidence="4">NCIMB 14988</strain>
    </source>
</reference>
<evidence type="ECO:0000313" key="12">
    <source>
        <dbReference type="Proteomes" id="UP000190973"/>
    </source>
</evidence>
<evidence type="ECO:0000256" key="1">
    <source>
        <dbReference type="ARBA" id="ARBA00022737"/>
    </source>
</evidence>
<dbReference type="SUPFAM" id="SSF48452">
    <property type="entry name" value="TPR-like"/>
    <property type="match status" value="1"/>
</dbReference>
<dbReference type="GeneID" id="66345325"/>
<dbReference type="Proteomes" id="UP000031866">
    <property type="component" value="Chromosome"/>
</dbReference>
<evidence type="ECO:0000313" key="10">
    <source>
        <dbReference type="EMBL" id="OOM60155.1"/>
    </source>
</evidence>
<evidence type="ECO:0000313" key="6">
    <source>
        <dbReference type="EMBL" id="MBF7810810.1"/>
    </source>
</evidence>
<dbReference type="EMBL" id="LZZI01000056">
    <property type="protein sequence ID" value="OOM60155.1"/>
    <property type="molecule type" value="Genomic_DNA"/>
</dbReference>
<reference evidence="5" key="8">
    <citation type="journal article" date="2022" name="Nat. Biotechnol.">
        <title>Carbon-negative production of acetone and isopropanol by gas fermentation at industrial pilot scale.</title>
        <authorList>
            <person name="Liew F.E."/>
            <person name="Nogle R."/>
            <person name="Abdalla T."/>
            <person name="Rasor B.J."/>
            <person name="Canter C."/>
            <person name="Jensen R.O."/>
            <person name="Wang L."/>
            <person name="Strutz J."/>
            <person name="Chirania P."/>
            <person name="De Tissera S."/>
            <person name="Mueller A.P."/>
            <person name="Ruan Z."/>
            <person name="Gao A."/>
            <person name="Tran L."/>
            <person name="Engle N.L."/>
            <person name="Bromley J.C."/>
            <person name="Daniell J."/>
            <person name="Conrado R."/>
            <person name="Tschaplinski T.J."/>
            <person name="Giannone R.J."/>
            <person name="Hettich R.L."/>
            <person name="Karim A.S."/>
            <person name="Simpson S.D."/>
            <person name="Brown S.D."/>
            <person name="Leang C."/>
            <person name="Jewett M.C."/>
            <person name="Kopke M."/>
        </authorList>
    </citation>
    <scope>NUCLEOTIDE SEQUENCE</scope>
    <source>
        <strain evidence="5">DJ015</strain>
    </source>
</reference>
<dbReference type="Proteomes" id="UP000631418">
    <property type="component" value="Unassembled WGS sequence"/>
</dbReference>
<reference evidence="9" key="6">
    <citation type="submission" date="2020-06" db="EMBL/GenBank/DDBJ databases">
        <title>Genomic insights into acetone-butanol-ethanol (ABE) fermentation by sequencing solventogenic clostridia strains.</title>
        <authorList>
            <person name="Brown S."/>
        </authorList>
    </citation>
    <scope>NUCLEOTIDE SEQUENCE</scope>
    <source>
        <strain evidence="9">DJ123</strain>
        <strain evidence="8">DJ126</strain>
    </source>
</reference>
<evidence type="ECO:0000313" key="5">
    <source>
        <dbReference type="EMBL" id="MBC2477168.1"/>
    </source>
</evidence>
<dbReference type="AlphaFoldDB" id="A0A0B5QS79"/>
<evidence type="ECO:0000313" key="13">
    <source>
        <dbReference type="Proteomes" id="UP000587880"/>
    </source>
</evidence>
<dbReference type="EMBL" id="CP010086">
    <property type="protein sequence ID" value="AJG99693.1"/>
    <property type="molecule type" value="Genomic_DNA"/>
</dbReference>
<reference evidence="10 12" key="3">
    <citation type="submission" date="2016-05" db="EMBL/GenBank/DDBJ databases">
        <title>Microbial solvent formation.</title>
        <authorList>
            <person name="Poehlein A."/>
            <person name="Montoya Solano J.D."/>
            <person name="Flitsch S."/>
            <person name="Krabben P."/>
            <person name="Duerre P."/>
            <person name="Daniel R."/>
        </authorList>
    </citation>
    <scope>NUCLEOTIDE SEQUENCE [LARGE SCALE GENOMIC DNA]</scope>
    <source>
        <strain evidence="10 12">DSM 53</strain>
    </source>
</reference>
<dbReference type="PANTHER" id="PTHR45831:SF2">
    <property type="entry name" value="LD24721P"/>
    <property type="match status" value="1"/>
</dbReference>
<dbReference type="STRING" id="1520.LF65_03128"/>
<reference evidence="5" key="5">
    <citation type="submission" date="2020-04" db="EMBL/GenBank/DDBJ databases">
        <authorList>
            <person name="Brown S."/>
        </authorList>
    </citation>
    <scope>NUCLEOTIDE SEQUENCE</scope>
    <source>
        <strain evidence="5">DJ015</strain>
    </source>
</reference>
<accession>A0A0B5QS79</accession>
<evidence type="ECO:0000256" key="2">
    <source>
        <dbReference type="ARBA" id="ARBA00022803"/>
    </source>
</evidence>
<name>A0A0B5QS79_CLOBE</name>
<gene>
    <name evidence="9" type="ORF">BCD95_003252</name>
    <name evidence="10" type="ORF">CLBCK_30310</name>
    <name evidence="8" type="ORF">DFH45_004854</name>
    <name evidence="7" type="ORF">HF849_16520</name>
    <name evidence="5" type="ORF">HGI39_21175</name>
    <name evidence="6" type="ORF">IS491_19520</name>
    <name evidence="4" type="ORF">LF65_03128</name>
</gene>
<dbReference type="GO" id="GO:0072380">
    <property type="term" value="C:TRC complex"/>
    <property type="evidence" value="ECO:0007669"/>
    <property type="project" value="TreeGrafter"/>
</dbReference>
<dbReference type="Proteomes" id="UP001194098">
    <property type="component" value="Unassembled WGS sequence"/>
</dbReference>
<dbReference type="GO" id="GO:0060090">
    <property type="term" value="F:molecular adaptor activity"/>
    <property type="evidence" value="ECO:0007669"/>
    <property type="project" value="TreeGrafter"/>
</dbReference>
<dbReference type="EMBL" id="JABTDW010000001">
    <property type="protein sequence ID" value="NSB14993.1"/>
    <property type="molecule type" value="Genomic_DNA"/>
</dbReference>
<evidence type="ECO:0000313" key="4">
    <source>
        <dbReference type="EMBL" id="AJG99693.1"/>
    </source>
</evidence>
<dbReference type="Proteomes" id="UP000190973">
    <property type="component" value="Unassembled WGS sequence"/>
</dbReference>
<feature type="repeat" description="TPR" evidence="3">
    <location>
        <begin position="67"/>
        <end position="100"/>
    </location>
</feature>
<dbReference type="SMART" id="SM00028">
    <property type="entry name" value="TPR"/>
    <property type="match status" value="3"/>
</dbReference>
<keyword evidence="1" id="KW-0677">Repeat</keyword>
<keyword evidence="2 3" id="KW-0802">TPR repeat</keyword>
<dbReference type="RefSeq" id="WP_012058618.1">
    <property type="nucleotide sequence ID" value="NZ_BKAK01000115.1"/>
</dbReference>
<dbReference type="Proteomes" id="UP000822184">
    <property type="component" value="Unassembled WGS sequence"/>
</dbReference>
<dbReference type="KEGG" id="cbei:LF65_03128"/>
<dbReference type="Gene3D" id="1.25.40.10">
    <property type="entry name" value="Tetratricopeptide repeat domain"/>
    <property type="match status" value="1"/>
</dbReference>
<evidence type="ECO:0000313" key="8">
    <source>
        <dbReference type="EMBL" id="NRV11891.1"/>
    </source>
</evidence>
<organism evidence="4 11">
    <name type="scientific">Clostridium beijerinckii</name>
    <name type="common">Clostridium MP</name>
    <dbReference type="NCBI Taxonomy" id="1520"/>
    <lineage>
        <taxon>Bacteria</taxon>
        <taxon>Bacillati</taxon>
        <taxon>Bacillota</taxon>
        <taxon>Clostridia</taxon>
        <taxon>Eubacteriales</taxon>
        <taxon>Clostridiaceae</taxon>
        <taxon>Clostridium</taxon>
    </lineage>
</organism>
<dbReference type="InterPro" id="IPR011990">
    <property type="entry name" value="TPR-like_helical_dom_sf"/>
</dbReference>
<reference evidence="11" key="1">
    <citation type="submission" date="2014-12" db="EMBL/GenBank/DDBJ databases">
        <title>Genome sequence of Clostridium beijerinckii strain 59B.</title>
        <authorList>
            <person name="Little G.T."/>
            <person name="Minton N.P."/>
        </authorList>
    </citation>
    <scope>NUCLEOTIDE SEQUENCE [LARGE SCALE GENOMIC DNA]</scope>
    <source>
        <strain evidence="11">59B</strain>
    </source>
</reference>
<dbReference type="OMA" id="NDDTDCE"/>
<dbReference type="OrthoDB" id="1907609at2"/>
<dbReference type="GO" id="GO:0006620">
    <property type="term" value="P:post-translational protein targeting to endoplasmic reticulum membrane"/>
    <property type="evidence" value="ECO:0007669"/>
    <property type="project" value="TreeGrafter"/>
</dbReference>
<dbReference type="EMBL" id="JABAGV010000078">
    <property type="protein sequence ID" value="MBC2477168.1"/>
    <property type="molecule type" value="Genomic_DNA"/>
</dbReference>
<dbReference type="Proteomes" id="UP000587880">
    <property type="component" value="Unassembled WGS sequence"/>
</dbReference>
<sequence length="118" mass="13883">MNYFTEGNKFYNMKDYEKAMDFYKKSASENLNTACSYYNCGVCLIKLKKFDDAIIMLNKAISLKHESKYFFNLGYCYVMKESFNTALRFFNLAWSIDPNDKDCEKAIDLIISKFKKAN</sequence>
<dbReference type="InterPro" id="IPR019734">
    <property type="entry name" value="TPR_rpt"/>
</dbReference>
<dbReference type="EMBL" id="JABAGD010000032">
    <property type="protein sequence ID" value="NMF06324.1"/>
    <property type="molecule type" value="Genomic_DNA"/>
</dbReference>
<dbReference type="EMBL" id="JADOEF010000001">
    <property type="protein sequence ID" value="MBF7810810.1"/>
    <property type="molecule type" value="Genomic_DNA"/>
</dbReference>
<dbReference type="Proteomes" id="UP000821656">
    <property type="component" value="Unassembled WGS sequence"/>
</dbReference>
<dbReference type="PANTHER" id="PTHR45831">
    <property type="entry name" value="LD24721P"/>
    <property type="match status" value="1"/>
</dbReference>
<dbReference type="PROSITE" id="PS50005">
    <property type="entry name" value="TPR"/>
    <property type="match status" value="1"/>
</dbReference>
<reference evidence="7 13" key="4">
    <citation type="submission" date="2020-04" db="EMBL/GenBank/DDBJ databases">
        <authorList>
            <person name="Hitch T.C.A."/>
            <person name="Wylensek D."/>
            <person name="Clavel T."/>
        </authorList>
    </citation>
    <scope>NUCLEOTIDE SEQUENCE [LARGE SCALE GENOMIC DNA]</scope>
    <source>
        <strain evidence="7 13">WB01_NA02</strain>
    </source>
</reference>
<evidence type="ECO:0000256" key="3">
    <source>
        <dbReference type="PROSITE-ProRule" id="PRU00339"/>
    </source>
</evidence>
<dbReference type="EMBL" id="JABSXK010000001">
    <property type="protein sequence ID" value="NRV11891.1"/>
    <property type="molecule type" value="Genomic_DNA"/>
</dbReference>
<reference evidence="6" key="7">
    <citation type="submission" date="2020-11" db="EMBL/GenBank/DDBJ databases">
        <authorList>
            <person name="Thieme N."/>
            <person name="Liebl W."/>
            <person name="Zverlov V."/>
        </authorList>
    </citation>
    <scope>NUCLEOTIDE SEQUENCE</scope>
    <source>
        <strain evidence="6">NT08</strain>
    </source>
</reference>
<evidence type="ECO:0000313" key="9">
    <source>
        <dbReference type="EMBL" id="NSB14993.1"/>
    </source>
</evidence>
<dbReference type="InterPro" id="IPR047150">
    <property type="entry name" value="SGT"/>
</dbReference>
<proteinExistence type="predicted"/>
<evidence type="ECO:0000313" key="7">
    <source>
        <dbReference type="EMBL" id="NMF06324.1"/>
    </source>
</evidence>
<protein>
    <submittedName>
        <fullName evidence="8">Tetratricopeptide (TPR) repeat protein</fullName>
    </submittedName>
    <submittedName>
        <fullName evidence="5">Tetratricopeptide repeat protein</fullName>
    </submittedName>
</protein>
<evidence type="ECO:0000313" key="11">
    <source>
        <dbReference type="Proteomes" id="UP000031866"/>
    </source>
</evidence>